<evidence type="ECO:0000313" key="3">
    <source>
        <dbReference type="Proteomes" id="UP000016498"/>
    </source>
</evidence>
<evidence type="ECO:0000313" key="2">
    <source>
        <dbReference type="EMBL" id="ERH18300.1"/>
    </source>
</evidence>
<accession>U1PQA2</accession>
<dbReference type="EMBL" id="AWSD01000199">
    <property type="protein sequence ID" value="ERH18300.1"/>
    <property type="molecule type" value="Genomic_DNA"/>
</dbReference>
<dbReference type="PATRIC" id="fig|1227262.3.peg.1532"/>
<protein>
    <submittedName>
        <fullName evidence="2">Uncharacterized protein</fullName>
    </submittedName>
</protein>
<evidence type="ECO:0000256" key="1">
    <source>
        <dbReference type="SAM" id="MobiDB-lite"/>
    </source>
</evidence>
<dbReference type="Proteomes" id="UP000016498">
    <property type="component" value="Unassembled WGS sequence"/>
</dbReference>
<name>U1PQA2_9ACTO</name>
<gene>
    <name evidence="2" type="ORF">HMPREF1549_01868</name>
</gene>
<sequence>MRLGTVGRLDVSRPCWRGSGRLYRWTLGGPIGVGSTATGGVIASSIADVGRTGIVPLAGGGAGFHRVVGVTSAGGAEAGRLVTVSDGVDGARLGRGAGRVRGWTGAVEALRPSIAAAAGAARGTSSNRTTRTGGTVGVAARSARSTGAARSAGTIAVVAGDDGVHFQAQAEGLVEGRGEDGAVSTVLEGSHEAGRGEQQGEDAPGDGARPGVGADQCPGRAPRALSRLEDLLPAGADHLRVGSLGPTLAGRTGSTRAPVSPGCRRRARSSLGAGRPGV</sequence>
<feature type="region of interest" description="Disordered" evidence="1">
    <location>
        <begin position="189"/>
        <end position="220"/>
    </location>
</feature>
<reference evidence="2 3" key="1">
    <citation type="submission" date="2013-06" db="EMBL/GenBank/DDBJ databases">
        <authorList>
            <person name="Weinstock G."/>
            <person name="Sodergren E."/>
            <person name="Lobos E.A."/>
            <person name="Fulton L."/>
            <person name="Fulton R."/>
            <person name="Courtney L."/>
            <person name="Fronick C."/>
            <person name="O'Laughlin M."/>
            <person name="Godfrey J."/>
            <person name="Wilson R.M."/>
            <person name="Miner T."/>
            <person name="Farmer C."/>
            <person name="Delehaunty K."/>
            <person name="Cordes M."/>
            <person name="Minx P."/>
            <person name="Tomlinson C."/>
            <person name="Chen J."/>
            <person name="Wollam A."/>
            <person name="Pepin K.H."/>
            <person name="Bhonagiri V."/>
            <person name="Zhang X."/>
            <person name="Warren W."/>
            <person name="Mitreva M."/>
            <person name="Mardis E.R."/>
            <person name="Wilson R.K."/>
        </authorList>
    </citation>
    <scope>NUCLEOTIDE SEQUENCE [LARGE SCALE GENOMIC DNA]</scope>
    <source>
        <strain evidence="2 3">F0510</strain>
    </source>
</reference>
<dbReference type="AlphaFoldDB" id="U1PQA2"/>
<feature type="region of interest" description="Disordered" evidence="1">
    <location>
        <begin position="120"/>
        <end position="139"/>
    </location>
</feature>
<comment type="caution">
    <text evidence="2">The sequence shown here is derived from an EMBL/GenBank/DDBJ whole genome shotgun (WGS) entry which is preliminary data.</text>
</comment>
<organism evidence="2 3">
    <name type="scientific">Actinomyces johnsonii F0510</name>
    <dbReference type="NCBI Taxonomy" id="1227262"/>
    <lineage>
        <taxon>Bacteria</taxon>
        <taxon>Bacillati</taxon>
        <taxon>Actinomycetota</taxon>
        <taxon>Actinomycetes</taxon>
        <taxon>Actinomycetales</taxon>
        <taxon>Actinomycetaceae</taxon>
        <taxon>Actinomyces</taxon>
    </lineage>
</organism>
<dbReference type="HOGENOM" id="CLU_999773_0_0_11"/>
<feature type="compositionally biased region" description="Low complexity" evidence="1">
    <location>
        <begin position="269"/>
        <end position="278"/>
    </location>
</feature>
<proteinExistence type="predicted"/>
<feature type="region of interest" description="Disordered" evidence="1">
    <location>
        <begin position="240"/>
        <end position="278"/>
    </location>
</feature>